<dbReference type="GO" id="GO:0046872">
    <property type="term" value="F:metal ion binding"/>
    <property type="evidence" value="ECO:0007669"/>
    <property type="project" value="UniProtKB-KW"/>
</dbReference>
<dbReference type="InterPro" id="IPR022629">
    <property type="entry name" value="S-AdoMet_synt_central"/>
</dbReference>
<evidence type="ECO:0000259" key="2">
    <source>
        <dbReference type="Pfam" id="PF02772"/>
    </source>
</evidence>
<sequence>MFGYAIDETSELLPLTHILTTKIGPKLTEVQKNKTCLWILATRRPPQSNVGDLLPDVGIEADIGRCEPDAFASLANDLLVVYYGLAGNLAEDHDHVGRCTDLEATLLSGSCFKHALRMASKTLSQSLCRVCGEILPSFNKLSNKFPKLSFTNAPKQLSIFDTHPLSTSIETANGWTRCSVPVRRGCTIVSGYTPNFR</sequence>
<organism evidence="3 4">
    <name type="scientific">Centaurea solstitialis</name>
    <name type="common">yellow star-thistle</name>
    <dbReference type="NCBI Taxonomy" id="347529"/>
    <lineage>
        <taxon>Eukaryota</taxon>
        <taxon>Viridiplantae</taxon>
        <taxon>Streptophyta</taxon>
        <taxon>Embryophyta</taxon>
        <taxon>Tracheophyta</taxon>
        <taxon>Spermatophyta</taxon>
        <taxon>Magnoliopsida</taxon>
        <taxon>eudicotyledons</taxon>
        <taxon>Gunneridae</taxon>
        <taxon>Pentapetalae</taxon>
        <taxon>asterids</taxon>
        <taxon>campanulids</taxon>
        <taxon>Asterales</taxon>
        <taxon>Asteraceae</taxon>
        <taxon>Carduoideae</taxon>
        <taxon>Cardueae</taxon>
        <taxon>Centaureinae</taxon>
        <taxon>Centaurea</taxon>
    </lineage>
</organism>
<protein>
    <recommendedName>
        <fullName evidence="2">S-adenosylmethionine synthetase central domain-containing protein</fullName>
    </recommendedName>
</protein>
<keyword evidence="4" id="KW-1185">Reference proteome</keyword>
<evidence type="ECO:0000313" key="3">
    <source>
        <dbReference type="EMBL" id="KAJ9559188.1"/>
    </source>
</evidence>
<dbReference type="GO" id="GO:0004478">
    <property type="term" value="F:methionine adenosyltransferase activity"/>
    <property type="evidence" value="ECO:0007669"/>
    <property type="project" value="InterPro"/>
</dbReference>
<dbReference type="Gene3D" id="3.30.300.10">
    <property type="match status" value="1"/>
</dbReference>
<feature type="domain" description="S-adenosylmethionine synthetase central" evidence="2">
    <location>
        <begin position="1"/>
        <end position="39"/>
    </location>
</feature>
<dbReference type="InterPro" id="IPR022636">
    <property type="entry name" value="S-AdoMet_synthetase_sfam"/>
</dbReference>
<accession>A0AA38TLH4</accession>
<comment type="caution">
    <text evidence="3">The sequence shown here is derived from an EMBL/GenBank/DDBJ whole genome shotgun (WGS) entry which is preliminary data.</text>
</comment>
<dbReference type="GO" id="GO:0006556">
    <property type="term" value="P:S-adenosylmethionine biosynthetic process"/>
    <property type="evidence" value="ECO:0007669"/>
    <property type="project" value="InterPro"/>
</dbReference>
<proteinExistence type="predicted"/>
<dbReference type="Pfam" id="PF02772">
    <property type="entry name" value="S-AdoMet_synt_M"/>
    <property type="match status" value="1"/>
</dbReference>
<evidence type="ECO:0000256" key="1">
    <source>
        <dbReference type="ARBA" id="ARBA00022723"/>
    </source>
</evidence>
<reference evidence="3" key="1">
    <citation type="submission" date="2023-03" db="EMBL/GenBank/DDBJ databases">
        <title>Chromosome-scale reference genome and RAD-based genetic map of yellow starthistle (Centaurea solstitialis) reveal putative structural variation and QTLs associated with invader traits.</title>
        <authorList>
            <person name="Reatini B."/>
            <person name="Cang F.A."/>
            <person name="Jiang Q."/>
            <person name="Mckibben M.T.W."/>
            <person name="Barker M.S."/>
            <person name="Rieseberg L.H."/>
            <person name="Dlugosch K.M."/>
        </authorList>
    </citation>
    <scope>NUCLEOTIDE SEQUENCE</scope>
    <source>
        <strain evidence="3">CAN-66</strain>
        <tissue evidence="3">Leaf</tissue>
    </source>
</reference>
<dbReference type="Proteomes" id="UP001172457">
    <property type="component" value="Chromosome 3"/>
</dbReference>
<keyword evidence="1" id="KW-0479">Metal-binding</keyword>
<evidence type="ECO:0000313" key="4">
    <source>
        <dbReference type="Proteomes" id="UP001172457"/>
    </source>
</evidence>
<dbReference type="AlphaFoldDB" id="A0AA38TLH4"/>
<name>A0AA38TLH4_9ASTR</name>
<gene>
    <name evidence="3" type="ORF">OSB04_013802</name>
</gene>
<dbReference type="EMBL" id="JARYMX010000003">
    <property type="protein sequence ID" value="KAJ9559188.1"/>
    <property type="molecule type" value="Genomic_DNA"/>
</dbReference>
<dbReference type="SUPFAM" id="SSF55973">
    <property type="entry name" value="S-adenosylmethionine synthetase"/>
    <property type="match status" value="1"/>
</dbReference>